<dbReference type="CTD" id="142491863"/>
<feature type="coiled-coil region" evidence="1">
    <location>
        <begin position="91"/>
        <end position="190"/>
    </location>
</feature>
<dbReference type="PANTHER" id="PTHR34645">
    <property type="entry name" value="SIMILAR TO HYPOTHETICAL PROTEIN"/>
    <property type="match status" value="1"/>
</dbReference>
<organism evidence="2 3">
    <name type="scientific">Sarcophilus harrisii</name>
    <name type="common">Tasmanian devil</name>
    <name type="synonym">Sarcophilus laniarius</name>
    <dbReference type="NCBI Taxonomy" id="9305"/>
    <lineage>
        <taxon>Eukaryota</taxon>
        <taxon>Metazoa</taxon>
        <taxon>Chordata</taxon>
        <taxon>Craniata</taxon>
        <taxon>Vertebrata</taxon>
        <taxon>Euteleostomi</taxon>
        <taxon>Mammalia</taxon>
        <taxon>Metatheria</taxon>
        <taxon>Dasyuromorphia</taxon>
        <taxon>Dasyuridae</taxon>
        <taxon>Sarcophilus</taxon>
    </lineage>
</organism>
<keyword evidence="3" id="KW-1185">Reference proteome</keyword>
<feature type="coiled-coil region" evidence="1">
    <location>
        <begin position="222"/>
        <end position="271"/>
    </location>
</feature>
<dbReference type="InParanoid" id="G3W619"/>
<evidence type="ECO:0000313" key="2">
    <source>
        <dbReference type="Ensembl" id="ENSSHAP00000010874.1"/>
    </source>
</evidence>
<dbReference type="RefSeq" id="XP_003769313.1">
    <property type="nucleotide sequence ID" value="XM_003769265.4"/>
</dbReference>
<reference evidence="2" key="3">
    <citation type="submission" date="2025-09" db="UniProtKB">
        <authorList>
            <consortium name="Ensembl"/>
        </authorList>
    </citation>
    <scope>IDENTIFICATION</scope>
</reference>
<dbReference type="AlphaFoldDB" id="G3W619"/>
<keyword evidence="1" id="KW-0175">Coiled coil</keyword>
<protein>
    <submittedName>
        <fullName evidence="2">Uncharacterized protein</fullName>
    </submittedName>
</protein>
<dbReference type="Proteomes" id="UP000007648">
    <property type="component" value="Unassembled WGS sequence"/>
</dbReference>
<sequence>MIRNPNLENFVCCAVCNKIIPPPPTGEAFEQIQEYKPFKTRFYTHKDILDIGIQIHQNEDKIHFDKLDALLKAAQDEVWEKVEAITDEAVKKAVKKIHDKHLQEIKELKEEHEDEIKEIVELTKQETKELMEEEMKRENRAAEQRMVHRIQKILRECHQEKMEAIEQVRAEEQQIAIELVNKQIRKNEKKILEAGIVSKRNLEKNVQEITKATEYQMNATFKVTQKRKQEEAAEALKEVEEQHKAAIEDVSNKLNLAEDKLQEKCNHLENMTRWKDFLEEELLETREAFQKYINCTFPMLAPGQADFILPLRKKPPSDLEEYIEAHREIVSS</sequence>
<dbReference type="KEGG" id="shr:100915612"/>
<reference evidence="2" key="2">
    <citation type="submission" date="2025-08" db="UniProtKB">
        <authorList>
            <consortium name="Ensembl"/>
        </authorList>
    </citation>
    <scope>IDENTIFICATION</scope>
</reference>
<dbReference type="HOGENOM" id="CLU_836681_0_0_1"/>
<gene>
    <name evidence="2" type="primary">C4H6orf163</name>
</gene>
<dbReference type="eggNOG" id="ENOG502RDFA">
    <property type="taxonomic scope" value="Eukaryota"/>
</dbReference>
<evidence type="ECO:0000313" key="3">
    <source>
        <dbReference type="Proteomes" id="UP000007648"/>
    </source>
</evidence>
<dbReference type="OMA" id="NYTNFVC"/>
<dbReference type="Ensembl" id="ENSSHAT00000010968.2">
    <property type="protein sequence ID" value="ENSSHAP00000010874.1"/>
    <property type="gene ID" value="ENSSHAG00000009375.2"/>
</dbReference>
<dbReference type="InterPro" id="IPR038927">
    <property type="entry name" value="C6orf163"/>
</dbReference>
<dbReference type="OrthoDB" id="8774892at2759"/>
<name>G3W619_SARHA</name>
<evidence type="ECO:0000256" key="1">
    <source>
        <dbReference type="SAM" id="Coils"/>
    </source>
</evidence>
<proteinExistence type="predicted"/>
<dbReference type="GeneTree" id="ENSGT00390000010837"/>
<reference evidence="2 3" key="1">
    <citation type="journal article" date="2011" name="Proc. Natl. Acad. Sci. U.S.A.">
        <title>Genetic diversity and population structure of the endangered marsupial Sarcophilus harrisii (Tasmanian devil).</title>
        <authorList>
            <person name="Miller W."/>
            <person name="Hayes V.M."/>
            <person name="Ratan A."/>
            <person name="Petersen D.C."/>
            <person name="Wittekindt N.E."/>
            <person name="Miller J."/>
            <person name="Walenz B."/>
            <person name="Knight J."/>
            <person name="Qi J."/>
            <person name="Zhao F."/>
            <person name="Wang Q."/>
            <person name="Bedoya-Reina O.C."/>
            <person name="Katiyar N."/>
            <person name="Tomsho L.P."/>
            <person name="Kasson L.M."/>
            <person name="Hardie R.A."/>
            <person name="Woodbridge P."/>
            <person name="Tindall E.A."/>
            <person name="Bertelsen M.F."/>
            <person name="Dixon D."/>
            <person name="Pyecroft S."/>
            <person name="Helgen K.M."/>
            <person name="Lesk A.M."/>
            <person name="Pringle T.H."/>
            <person name="Patterson N."/>
            <person name="Zhang Y."/>
            <person name="Kreiss A."/>
            <person name="Woods G.M."/>
            <person name="Jones M.E."/>
            <person name="Schuster S.C."/>
        </authorList>
    </citation>
    <scope>NUCLEOTIDE SEQUENCE [LARGE SCALE GENOMIC DNA]</scope>
</reference>
<accession>G3W619</accession>
<dbReference type="PANTHER" id="PTHR34645:SF1">
    <property type="entry name" value="GENE 136-RELATED"/>
    <property type="match status" value="1"/>
</dbReference>
<dbReference type="GeneID" id="100915612"/>